<evidence type="ECO:0000313" key="2">
    <source>
        <dbReference type="WBParaSite" id="PS1159_v2.g6199.t1"/>
    </source>
</evidence>
<organism evidence="1 2">
    <name type="scientific">Panagrolaimus sp. PS1159</name>
    <dbReference type="NCBI Taxonomy" id="55785"/>
    <lineage>
        <taxon>Eukaryota</taxon>
        <taxon>Metazoa</taxon>
        <taxon>Ecdysozoa</taxon>
        <taxon>Nematoda</taxon>
        <taxon>Chromadorea</taxon>
        <taxon>Rhabditida</taxon>
        <taxon>Tylenchina</taxon>
        <taxon>Panagrolaimomorpha</taxon>
        <taxon>Panagrolaimoidea</taxon>
        <taxon>Panagrolaimidae</taxon>
        <taxon>Panagrolaimus</taxon>
    </lineage>
</organism>
<accession>A0AC35GLA1</accession>
<sequence>MIISKEGLYVIPNGFFRDAALPIIYFLGMIHSFCFSFTLAMIPYPFIYRYFYICKNKILTNLELFQLAIICYIPCFIYSALGAYTRIPISESQKFDEKFREFQWLDPENDEILLIQKANSPEFKTMVCTLVILLIILYATVIICSWLIYKRLHSTKRFRKTLKLQHQLTRTLTFQAITPVVFMLSPMLIATICLIFQKGSIRISILITAIIELYPLVDPLGTIFFVKPYYNSIFGRRNNKLRKQTIMEDRQSEPPESSEGLTSSV</sequence>
<evidence type="ECO:0000313" key="1">
    <source>
        <dbReference type="Proteomes" id="UP000887580"/>
    </source>
</evidence>
<reference evidence="2" key="1">
    <citation type="submission" date="2022-11" db="UniProtKB">
        <authorList>
            <consortium name="WormBaseParasite"/>
        </authorList>
    </citation>
    <scope>IDENTIFICATION</scope>
</reference>
<dbReference type="WBParaSite" id="PS1159_v2.g6199.t1">
    <property type="protein sequence ID" value="PS1159_v2.g6199.t1"/>
    <property type="gene ID" value="PS1159_v2.g6199"/>
</dbReference>
<dbReference type="Proteomes" id="UP000887580">
    <property type="component" value="Unplaced"/>
</dbReference>
<protein>
    <submittedName>
        <fullName evidence="2">Uncharacterized protein</fullName>
    </submittedName>
</protein>
<name>A0AC35GLA1_9BILA</name>
<proteinExistence type="predicted"/>